<name>A0A2J4JP12_9FIRM</name>
<dbReference type="EMBL" id="NMTS02000032">
    <property type="protein sequence ID" value="PLK29601.1"/>
    <property type="molecule type" value="Genomic_DNA"/>
</dbReference>
<dbReference type="AlphaFoldDB" id="A0A2J4JP12"/>
<reference evidence="1 2" key="1">
    <citation type="journal article" date="2017" name="Front. Microbiol.">
        <title>New Insights into the Diversity of the Genus Faecalibacterium.</title>
        <authorList>
            <person name="Benevides L."/>
            <person name="Burman S."/>
            <person name="Martin R."/>
            <person name="Robert V."/>
            <person name="Thomas M."/>
            <person name="Miquel S."/>
            <person name="Chain F."/>
            <person name="Sokol H."/>
            <person name="Bermudez-Humaran L.G."/>
            <person name="Morrison M."/>
            <person name="Langella P."/>
            <person name="Azevedo V.A."/>
            <person name="Chatel J.M."/>
            <person name="Soares S."/>
        </authorList>
    </citation>
    <scope>NUCLEOTIDE SEQUENCE [LARGE SCALE GENOMIC DNA]</scope>
    <source>
        <strain evidence="1 2">CNCM I 4542</strain>
    </source>
</reference>
<dbReference type="Proteomes" id="UP000221015">
    <property type="component" value="Unassembled WGS sequence"/>
</dbReference>
<protein>
    <submittedName>
        <fullName evidence="1">Uncharacterized protein</fullName>
    </submittedName>
</protein>
<proteinExistence type="predicted"/>
<evidence type="ECO:0000313" key="1">
    <source>
        <dbReference type="EMBL" id="PLK29601.1"/>
    </source>
</evidence>
<comment type="caution">
    <text evidence="1">The sequence shown here is derived from an EMBL/GenBank/DDBJ whole genome shotgun (WGS) entry which is preliminary data.</text>
</comment>
<accession>A0A2J4JP12</accession>
<evidence type="ECO:0000313" key="2">
    <source>
        <dbReference type="Proteomes" id="UP000221015"/>
    </source>
</evidence>
<sequence length="70" mass="7537">MMDLLCRMQKNGRTLSGADAPALPKGELLCIFRAAQIKLPLSGELLSEAKLRGSHKKAARLFGNRAAAVM</sequence>
<organism evidence="1 2">
    <name type="scientific">Faecalibacterium prausnitzii</name>
    <dbReference type="NCBI Taxonomy" id="853"/>
    <lineage>
        <taxon>Bacteria</taxon>
        <taxon>Bacillati</taxon>
        <taxon>Bacillota</taxon>
        <taxon>Clostridia</taxon>
        <taxon>Eubacteriales</taxon>
        <taxon>Oscillospiraceae</taxon>
        <taxon>Faecalibacterium</taxon>
    </lineage>
</organism>
<gene>
    <name evidence="1" type="ORF">CGS50_006405</name>
</gene>